<reference evidence="7 8" key="1">
    <citation type="submission" date="2023-05" db="EMBL/GenBank/DDBJ databases">
        <title>B98-5 Cell Line De Novo Hybrid Assembly: An Optical Mapping Approach.</title>
        <authorList>
            <person name="Kananen K."/>
            <person name="Auerbach J.A."/>
            <person name="Kautto E."/>
            <person name="Blachly J.S."/>
        </authorList>
    </citation>
    <scope>NUCLEOTIDE SEQUENCE [LARGE SCALE GENOMIC DNA]</scope>
    <source>
        <strain evidence="7">B95-8</strain>
        <tissue evidence="7">Cell line</tissue>
    </source>
</reference>
<keyword evidence="4" id="KW-0418">Kinase</keyword>
<keyword evidence="3" id="KW-0547">Nucleotide-binding</keyword>
<dbReference type="CDD" id="cd14115">
    <property type="entry name" value="STKc_Kalirin_C"/>
    <property type="match status" value="1"/>
</dbReference>
<evidence type="ECO:0000256" key="3">
    <source>
        <dbReference type="ARBA" id="ARBA00022741"/>
    </source>
</evidence>
<feature type="domain" description="Protein kinase" evidence="6">
    <location>
        <begin position="60"/>
        <end position="314"/>
    </location>
</feature>
<evidence type="ECO:0000313" key="8">
    <source>
        <dbReference type="Proteomes" id="UP001266305"/>
    </source>
</evidence>
<keyword evidence="2" id="KW-0808">Transferase</keyword>
<dbReference type="PROSITE" id="PS00108">
    <property type="entry name" value="PROTEIN_KINASE_ST"/>
    <property type="match status" value="1"/>
</dbReference>
<dbReference type="InterPro" id="IPR000719">
    <property type="entry name" value="Prot_kinase_dom"/>
</dbReference>
<keyword evidence="1" id="KW-0723">Serine/threonine-protein kinase</keyword>
<gene>
    <name evidence="7" type="ORF">P7K49_031004</name>
</gene>
<dbReference type="Proteomes" id="UP001266305">
    <property type="component" value="Unassembled WGS sequence"/>
</dbReference>
<keyword evidence="5" id="KW-0067">ATP-binding</keyword>
<comment type="caution">
    <text evidence="7">The sequence shown here is derived from an EMBL/GenBank/DDBJ whole genome shotgun (WGS) entry which is preliminary data.</text>
</comment>
<evidence type="ECO:0000256" key="5">
    <source>
        <dbReference type="ARBA" id="ARBA00022840"/>
    </source>
</evidence>
<dbReference type="PROSITE" id="PS50011">
    <property type="entry name" value="PROTEIN_KINASE_DOM"/>
    <property type="match status" value="1"/>
</dbReference>
<evidence type="ECO:0000256" key="2">
    <source>
        <dbReference type="ARBA" id="ARBA00022679"/>
    </source>
</evidence>
<dbReference type="EMBL" id="JASSZA010000016">
    <property type="protein sequence ID" value="KAK2091720.1"/>
    <property type="molecule type" value="Genomic_DNA"/>
</dbReference>
<evidence type="ECO:0000259" key="6">
    <source>
        <dbReference type="PROSITE" id="PS50011"/>
    </source>
</evidence>
<sequence length="362" mass="41342">MIFMVAMTHPFLLEEWVGLQTVYSSARGLGHLMGRTWMALPCHLIDPAFICPIADLCPYRALLPPSTGGRFSIVKKCIHKATRKDVAVKFVSKKMKKKEQAAHEAALLQHLQHPQYITLHDTYESPTSYILILELMDDGRLLDYLMNHDELMEEKVAFYIRDIMEALQYLHNCRVAHLDIKPENLLIDLRIPVPRVKLIDLEDAVQISGHFHIHHLLGNPEFAAPEVIQGIPVSLGTDIWSIGVLTYVMLSGVSPFLDESKEETCINVCRVDFSFPHEYFCGVSNAARDFINVILQEDFRRRPTAATCLQHPWLQPHNGSYSKIPLDTSRLACFIERRKHQNDVRPVPNVKSYIVNRVNQGT</sequence>
<protein>
    <recommendedName>
        <fullName evidence="6">Protein kinase domain-containing protein</fullName>
    </recommendedName>
</protein>
<dbReference type="InterPro" id="IPR008271">
    <property type="entry name" value="Ser/Thr_kinase_AS"/>
</dbReference>
<evidence type="ECO:0000256" key="1">
    <source>
        <dbReference type="ARBA" id="ARBA00022527"/>
    </source>
</evidence>
<accession>A0ABQ9U4M8</accession>
<name>A0ABQ9U4M8_SAGOE</name>
<dbReference type="SMART" id="SM00220">
    <property type="entry name" value="S_TKc"/>
    <property type="match status" value="1"/>
</dbReference>
<dbReference type="Gene3D" id="3.30.200.20">
    <property type="entry name" value="Phosphorylase Kinase, domain 1"/>
    <property type="match status" value="1"/>
</dbReference>
<dbReference type="PANTHER" id="PTHR24342">
    <property type="entry name" value="SERINE/THREONINE-PROTEIN KINASE 17"/>
    <property type="match status" value="1"/>
</dbReference>
<evidence type="ECO:0000313" key="7">
    <source>
        <dbReference type="EMBL" id="KAK2091720.1"/>
    </source>
</evidence>
<dbReference type="InterPro" id="IPR011009">
    <property type="entry name" value="Kinase-like_dom_sf"/>
</dbReference>
<dbReference type="Pfam" id="PF00069">
    <property type="entry name" value="Pkinase"/>
    <property type="match status" value="1"/>
</dbReference>
<evidence type="ECO:0000256" key="4">
    <source>
        <dbReference type="ARBA" id="ARBA00022777"/>
    </source>
</evidence>
<dbReference type="Gene3D" id="1.10.510.10">
    <property type="entry name" value="Transferase(Phosphotransferase) domain 1"/>
    <property type="match status" value="1"/>
</dbReference>
<organism evidence="7 8">
    <name type="scientific">Saguinus oedipus</name>
    <name type="common">Cotton-top tamarin</name>
    <name type="synonym">Oedipomidas oedipus</name>
    <dbReference type="NCBI Taxonomy" id="9490"/>
    <lineage>
        <taxon>Eukaryota</taxon>
        <taxon>Metazoa</taxon>
        <taxon>Chordata</taxon>
        <taxon>Craniata</taxon>
        <taxon>Vertebrata</taxon>
        <taxon>Euteleostomi</taxon>
        <taxon>Mammalia</taxon>
        <taxon>Eutheria</taxon>
        <taxon>Euarchontoglires</taxon>
        <taxon>Primates</taxon>
        <taxon>Haplorrhini</taxon>
        <taxon>Platyrrhini</taxon>
        <taxon>Cebidae</taxon>
        <taxon>Callitrichinae</taxon>
        <taxon>Saguinus</taxon>
    </lineage>
</organism>
<dbReference type="SUPFAM" id="SSF56112">
    <property type="entry name" value="Protein kinase-like (PK-like)"/>
    <property type="match status" value="1"/>
</dbReference>
<dbReference type="PANTHER" id="PTHR24342:SF21">
    <property type="entry name" value="TRIO RHO GUANINE NUCLEOTIDE EXCHANGE FACTOR"/>
    <property type="match status" value="1"/>
</dbReference>
<keyword evidence="8" id="KW-1185">Reference proteome</keyword>
<proteinExistence type="predicted"/>